<dbReference type="eggNOG" id="ENOG502SHG9">
    <property type="taxonomic scope" value="Eukaryota"/>
</dbReference>
<accession>D8QZI1</accession>
<protein>
    <recommendedName>
        <fullName evidence="3">glucan endo-1,3-beta-D-glucosidase</fullName>
        <ecNumber evidence="3">3.2.1.39</ecNumber>
    </recommendedName>
</protein>
<feature type="non-terminal residue" evidence="9">
    <location>
        <position position="335"/>
    </location>
</feature>
<keyword evidence="10" id="KW-1185">Reference proteome</keyword>
<reference evidence="9 10" key="1">
    <citation type="journal article" date="2011" name="Science">
        <title>The Selaginella genome identifies genetic changes associated with the evolution of vascular plants.</title>
        <authorList>
            <person name="Banks J.A."/>
            <person name="Nishiyama T."/>
            <person name="Hasebe M."/>
            <person name="Bowman J.L."/>
            <person name="Gribskov M."/>
            <person name="dePamphilis C."/>
            <person name="Albert V.A."/>
            <person name="Aono N."/>
            <person name="Aoyama T."/>
            <person name="Ambrose B.A."/>
            <person name="Ashton N.W."/>
            <person name="Axtell M.J."/>
            <person name="Barker E."/>
            <person name="Barker M.S."/>
            <person name="Bennetzen J.L."/>
            <person name="Bonawitz N.D."/>
            <person name="Chapple C."/>
            <person name="Cheng C."/>
            <person name="Correa L.G."/>
            <person name="Dacre M."/>
            <person name="DeBarry J."/>
            <person name="Dreyer I."/>
            <person name="Elias M."/>
            <person name="Engstrom E.M."/>
            <person name="Estelle M."/>
            <person name="Feng L."/>
            <person name="Finet C."/>
            <person name="Floyd S.K."/>
            <person name="Frommer W.B."/>
            <person name="Fujita T."/>
            <person name="Gramzow L."/>
            <person name="Gutensohn M."/>
            <person name="Harholt J."/>
            <person name="Hattori M."/>
            <person name="Heyl A."/>
            <person name="Hirai T."/>
            <person name="Hiwatashi Y."/>
            <person name="Ishikawa M."/>
            <person name="Iwata M."/>
            <person name="Karol K.G."/>
            <person name="Koehler B."/>
            <person name="Kolukisaoglu U."/>
            <person name="Kubo M."/>
            <person name="Kurata T."/>
            <person name="Lalonde S."/>
            <person name="Li K."/>
            <person name="Li Y."/>
            <person name="Litt A."/>
            <person name="Lyons E."/>
            <person name="Manning G."/>
            <person name="Maruyama T."/>
            <person name="Michael T.P."/>
            <person name="Mikami K."/>
            <person name="Miyazaki S."/>
            <person name="Morinaga S."/>
            <person name="Murata T."/>
            <person name="Mueller-Roeber B."/>
            <person name="Nelson D.R."/>
            <person name="Obara M."/>
            <person name="Oguri Y."/>
            <person name="Olmstead R.G."/>
            <person name="Onodera N."/>
            <person name="Petersen B.L."/>
            <person name="Pils B."/>
            <person name="Prigge M."/>
            <person name="Rensing S.A."/>
            <person name="Riano-Pachon D.M."/>
            <person name="Roberts A.W."/>
            <person name="Sato Y."/>
            <person name="Scheller H.V."/>
            <person name="Schulz B."/>
            <person name="Schulz C."/>
            <person name="Shakirov E.V."/>
            <person name="Shibagaki N."/>
            <person name="Shinohara N."/>
            <person name="Shippen D.E."/>
            <person name="Soerensen I."/>
            <person name="Sotooka R."/>
            <person name="Sugimoto N."/>
            <person name="Sugita M."/>
            <person name="Sumikawa N."/>
            <person name="Tanurdzic M."/>
            <person name="Theissen G."/>
            <person name="Ulvskov P."/>
            <person name="Wakazuki S."/>
            <person name="Weng J.K."/>
            <person name="Willats W.W."/>
            <person name="Wipf D."/>
            <person name="Wolf P.G."/>
            <person name="Yang L."/>
            <person name="Zimmer A.D."/>
            <person name="Zhu Q."/>
            <person name="Mitros T."/>
            <person name="Hellsten U."/>
            <person name="Loque D."/>
            <person name="Otillar R."/>
            <person name="Salamov A."/>
            <person name="Schmutz J."/>
            <person name="Shapiro H."/>
            <person name="Lindquist E."/>
            <person name="Lucas S."/>
            <person name="Rokhsar D."/>
            <person name="Grigoriev I.V."/>
        </authorList>
    </citation>
    <scope>NUCLEOTIDE SEQUENCE [LARGE SCALE GENOMIC DNA]</scope>
</reference>
<comment type="similarity">
    <text evidence="2 7">Belongs to the glycosyl hydrolase 17 family.</text>
</comment>
<dbReference type="Gene3D" id="3.20.20.80">
    <property type="entry name" value="Glycosidases"/>
    <property type="match status" value="1"/>
</dbReference>
<organism evidence="10">
    <name type="scientific">Selaginella moellendorffii</name>
    <name type="common">Spikemoss</name>
    <dbReference type="NCBI Taxonomy" id="88036"/>
    <lineage>
        <taxon>Eukaryota</taxon>
        <taxon>Viridiplantae</taxon>
        <taxon>Streptophyta</taxon>
        <taxon>Embryophyta</taxon>
        <taxon>Tracheophyta</taxon>
        <taxon>Lycopodiopsida</taxon>
        <taxon>Selaginellales</taxon>
        <taxon>Selaginellaceae</taxon>
        <taxon>Selaginella</taxon>
    </lineage>
</organism>
<keyword evidence="6 8" id="KW-0326">Glycosidase</keyword>
<proteinExistence type="inferred from homology"/>
<dbReference type="GO" id="GO:0042973">
    <property type="term" value="F:glucan endo-1,3-beta-D-glucosidase activity"/>
    <property type="evidence" value="ECO:0007669"/>
    <property type="project" value="UniProtKB-EC"/>
</dbReference>
<dbReference type="GO" id="GO:0005975">
    <property type="term" value="P:carbohydrate metabolic process"/>
    <property type="evidence" value="ECO:0007669"/>
    <property type="project" value="InterPro"/>
</dbReference>
<dbReference type="AlphaFoldDB" id="D8QZI1"/>
<comment type="catalytic activity">
    <reaction evidence="1">
        <text>Hydrolysis of (1-&gt;3)-beta-D-glucosidic linkages in (1-&gt;3)-beta-D-glucans.</text>
        <dbReference type="EC" id="3.2.1.39"/>
    </reaction>
</comment>
<dbReference type="InterPro" id="IPR017853">
    <property type="entry name" value="GH"/>
</dbReference>
<evidence type="ECO:0000256" key="7">
    <source>
        <dbReference type="RuleBase" id="RU004335"/>
    </source>
</evidence>
<evidence type="ECO:0000256" key="3">
    <source>
        <dbReference type="ARBA" id="ARBA00012780"/>
    </source>
</evidence>
<evidence type="ECO:0000256" key="5">
    <source>
        <dbReference type="ARBA" id="ARBA00022801"/>
    </source>
</evidence>
<keyword evidence="4" id="KW-0732">Signal</keyword>
<gene>
    <name evidence="9" type="ORF">SELMODRAFT_34417</name>
</gene>
<dbReference type="Gramene" id="EFJ34406">
    <property type="protein sequence ID" value="EFJ34406"/>
    <property type="gene ID" value="SELMODRAFT_34417"/>
</dbReference>
<dbReference type="FunFam" id="3.20.20.80:FF:000005">
    <property type="entry name" value="Glucan endo-1,3-beta-glucosidase 14"/>
    <property type="match status" value="1"/>
</dbReference>
<dbReference type="GO" id="GO:0005886">
    <property type="term" value="C:plasma membrane"/>
    <property type="evidence" value="ECO:0000318"/>
    <property type="project" value="GO_Central"/>
</dbReference>
<dbReference type="PANTHER" id="PTHR32227">
    <property type="entry name" value="GLUCAN ENDO-1,3-BETA-GLUCOSIDASE BG1-RELATED-RELATED"/>
    <property type="match status" value="1"/>
</dbReference>
<evidence type="ECO:0000256" key="1">
    <source>
        <dbReference type="ARBA" id="ARBA00000382"/>
    </source>
</evidence>
<dbReference type="InParanoid" id="D8QZI1"/>
<evidence type="ECO:0000313" key="9">
    <source>
        <dbReference type="EMBL" id="EFJ34406.1"/>
    </source>
</evidence>
<dbReference type="HOGENOM" id="CLU_024953_1_2_1"/>
<keyword evidence="5 8" id="KW-0378">Hydrolase</keyword>
<name>D8QZI1_SELML</name>
<dbReference type="EMBL" id="GL377569">
    <property type="protein sequence ID" value="EFJ34406.1"/>
    <property type="molecule type" value="Genomic_DNA"/>
</dbReference>
<dbReference type="SUPFAM" id="SSF51445">
    <property type="entry name" value="(Trans)glycosidases"/>
    <property type="match status" value="1"/>
</dbReference>
<dbReference type="Proteomes" id="UP000001514">
    <property type="component" value="Unassembled WGS sequence"/>
</dbReference>
<dbReference type="Pfam" id="PF00332">
    <property type="entry name" value="Glyco_hydro_17"/>
    <property type="match status" value="1"/>
</dbReference>
<evidence type="ECO:0000256" key="4">
    <source>
        <dbReference type="ARBA" id="ARBA00022729"/>
    </source>
</evidence>
<dbReference type="InterPro" id="IPR000490">
    <property type="entry name" value="Glyco_hydro_17"/>
</dbReference>
<dbReference type="PROSITE" id="PS00587">
    <property type="entry name" value="GLYCOSYL_HYDROL_F17"/>
    <property type="match status" value="1"/>
</dbReference>
<evidence type="ECO:0000256" key="6">
    <source>
        <dbReference type="ARBA" id="ARBA00023295"/>
    </source>
</evidence>
<feature type="non-terminal residue" evidence="9">
    <location>
        <position position="1"/>
    </location>
</feature>
<dbReference type="InterPro" id="IPR044965">
    <property type="entry name" value="Glyco_hydro_17_plant"/>
</dbReference>
<evidence type="ECO:0000256" key="2">
    <source>
        <dbReference type="ARBA" id="ARBA00008773"/>
    </source>
</evidence>
<dbReference type="KEGG" id="smo:SELMODRAFT_34417"/>
<evidence type="ECO:0000256" key="8">
    <source>
        <dbReference type="RuleBase" id="RU004336"/>
    </source>
</evidence>
<sequence length="335" mass="36639">SANIGINYGQVANNLPSPQRVVQLIRSTTIRKVKLYDANPLVLSAFAGSSVEFIVTVKNEDITSLLDYQVALKWASENVALYMQSSPIKIISVGNQVLTEANVSSSVHTQLVTVMTNLHTALDDLKLSHRVFVSTSHSMAILGKSFPPSDGEFKDSITKPVMLPLLRFLNQTGAPFMVNIYPYFSYKAKPLDISLAYALFLTNNGVTDSKSKLHYDNLFDAQVDAVYSAMSKLGFTNIPVLVSETGWPSNGSPIELAASVSNAMTYNRNLVKHIQSGAGTPMRPKQELQVFIFALFNENKKPGPTSQRNFGLFRPGDLSTVYDIGILQGHSTSPS</sequence>
<dbReference type="EC" id="3.2.1.39" evidence="3"/>
<dbReference type="FunCoup" id="D8QZI1">
    <property type="interactions" value="21"/>
</dbReference>
<evidence type="ECO:0000313" key="10">
    <source>
        <dbReference type="Proteomes" id="UP000001514"/>
    </source>
</evidence>